<dbReference type="PANTHER" id="PTHR47683">
    <property type="entry name" value="PSEUDOURIDINE SYNTHASE FAMILY PROTEIN-RELATED"/>
    <property type="match status" value="1"/>
</dbReference>
<dbReference type="CDD" id="cd02553">
    <property type="entry name" value="PseudoU_synth_RsuA"/>
    <property type="match status" value="1"/>
</dbReference>
<feature type="domain" description="RNA-binding S4" evidence="6">
    <location>
        <begin position="1"/>
        <end position="63"/>
    </location>
</feature>
<dbReference type="Gene3D" id="3.10.290.10">
    <property type="entry name" value="RNA-binding S4 domain"/>
    <property type="match status" value="1"/>
</dbReference>
<dbReference type="InterPro" id="IPR018496">
    <property type="entry name" value="PsdUridine_synth_RsuA/RluB_CS"/>
</dbReference>
<reference evidence="7" key="1">
    <citation type="journal article" date="2021" name="PeerJ">
        <title>Extensive microbial diversity within the chicken gut microbiome revealed by metagenomics and culture.</title>
        <authorList>
            <person name="Gilroy R."/>
            <person name="Ravi A."/>
            <person name="Getino M."/>
            <person name="Pursley I."/>
            <person name="Horton D.L."/>
            <person name="Alikhan N.F."/>
            <person name="Baker D."/>
            <person name="Gharbi K."/>
            <person name="Hall N."/>
            <person name="Watson M."/>
            <person name="Adriaenssens E.M."/>
            <person name="Foster-Nyarko E."/>
            <person name="Jarju S."/>
            <person name="Secka A."/>
            <person name="Antonio M."/>
            <person name="Oren A."/>
            <person name="Chaudhuri R.R."/>
            <person name="La Ragione R."/>
            <person name="Hildebrand F."/>
            <person name="Pallen M.J."/>
        </authorList>
    </citation>
    <scope>NUCLEOTIDE SEQUENCE</scope>
    <source>
        <strain evidence="7">CHK173-2119</strain>
    </source>
</reference>
<dbReference type="CDD" id="cd00165">
    <property type="entry name" value="S4"/>
    <property type="match status" value="1"/>
</dbReference>
<dbReference type="SUPFAM" id="SSF55120">
    <property type="entry name" value="Pseudouridine synthase"/>
    <property type="match status" value="1"/>
</dbReference>
<dbReference type="PROSITE" id="PS50889">
    <property type="entry name" value="S4"/>
    <property type="match status" value="1"/>
</dbReference>
<evidence type="ECO:0000259" key="6">
    <source>
        <dbReference type="SMART" id="SM00363"/>
    </source>
</evidence>
<dbReference type="AlphaFoldDB" id="A0A921B3B3"/>
<dbReference type="Proteomes" id="UP000774947">
    <property type="component" value="Unassembled WGS sequence"/>
</dbReference>
<dbReference type="PANTHER" id="PTHR47683:SF4">
    <property type="entry name" value="PSEUDOURIDINE SYNTHASE"/>
    <property type="match status" value="1"/>
</dbReference>
<organism evidence="7 8">
    <name type="scientific">Lapidilactobacillus dextrinicus</name>
    <dbReference type="NCBI Taxonomy" id="51664"/>
    <lineage>
        <taxon>Bacteria</taxon>
        <taxon>Bacillati</taxon>
        <taxon>Bacillota</taxon>
        <taxon>Bacilli</taxon>
        <taxon>Lactobacillales</taxon>
        <taxon>Lactobacillaceae</taxon>
        <taxon>Lapidilactobacillus</taxon>
    </lineage>
</organism>
<dbReference type="GO" id="GO:0000455">
    <property type="term" value="P:enzyme-directed rRNA pseudouridine synthesis"/>
    <property type="evidence" value="ECO:0007669"/>
    <property type="project" value="UniProtKB-ARBA"/>
</dbReference>
<dbReference type="Gene3D" id="3.30.70.580">
    <property type="entry name" value="Pseudouridine synthase I, catalytic domain, N-terminal subdomain"/>
    <property type="match status" value="1"/>
</dbReference>
<dbReference type="NCBIfam" id="TIGR00093">
    <property type="entry name" value="pseudouridine synthase"/>
    <property type="match status" value="1"/>
</dbReference>
<dbReference type="InterPro" id="IPR042092">
    <property type="entry name" value="PsdUridine_s_RsuA/RluB/E/F_cat"/>
</dbReference>
<dbReference type="InterPro" id="IPR036986">
    <property type="entry name" value="S4_RNA-bd_sf"/>
</dbReference>
<evidence type="ECO:0000313" key="7">
    <source>
        <dbReference type="EMBL" id="HJE15141.1"/>
    </source>
</evidence>
<dbReference type="GO" id="GO:0120159">
    <property type="term" value="F:rRNA pseudouridine synthase activity"/>
    <property type="evidence" value="ECO:0007669"/>
    <property type="project" value="UniProtKB-ARBA"/>
</dbReference>
<keyword evidence="3 5" id="KW-0413">Isomerase</keyword>
<comment type="caution">
    <text evidence="7">The sequence shown here is derived from an EMBL/GenBank/DDBJ whole genome shotgun (WGS) entry which is preliminary data.</text>
</comment>
<evidence type="ECO:0000256" key="2">
    <source>
        <dbReference type="ARBA" id="ARBA00022884"/>
    </source>
</evidence>
<dbReference type="SMART" id="SM00363">
    <property type="entry name" value="S4"/>
    <property type="match status" value="1"/>
</dbReference>
<evidence type="ECO:0000256" key="3">
    <source>
        <dbReference type="ARBA" id="ARBA00023235"/>
    </source>
</evidence>
<dbReference type="GO" id="GO:0003723">
    <property type="term" value="F:RNA binding"/>
    <property type="evidence" value="ECO:0007669"/>
    <property type="project" value="UniProtKB-KW"/>
</dbReference>
<dbReference type="Gene3D" id="3.30.70.1560">
    <property type="entry name" value="Alpha-L RNA-binding motif"/>
    <property type="match status" value="1"/>
</dbReference>
<dbReference type="InterPro" id="IPR002942">
    <property type="entry name" value="S4_RNA-bd"/>
</dbReference>
<dbReference type="InterPro" id="IPR000748">
    <property type="entry name" value="PsdUridine_synth_RsuA/RluB/E/F"/>
</dbReference>
<name>A0A921B3B3_9LACO</name>
<gene>
    <name evidence="7" type="ORF">K8W17_03595</name>
</gene>
<comment type="similarity">
    <text evidence="1 5">Belongs to the pseudouridine synthase RsuA family.</text>
</comment>
<reference evidence="7" key="2">
    <citation type="submission" date="2021-09" db="EMBL/GenBank/DDBJ databases">
        <authorList>
            <person name="Gilroy R."/>
        </authorList>
    </citation>
    <scope>NUCLEOTIDE SEQUENCE</scope>
    <source>
        <strain evidence="7">CHK173-2119</strain>
    </source>
</reference>
<proteinExistence type="inferred from homology"/>
<keyword evidence="2 4" id="KW-0694">RNA-binding</keyword>
<dbReference type="InterPro" id="IPR020094">
    <property type="entry name" value="TruA/RsuA/RluB/E/F_N"/>
</dbReference>
<dbReference type="EMBL" id="DYXY01000092">
    <property type="protein sequence ID" value="HJE15141.1"/>
    <property type="molecule type" value="Genomic_DNA"/>
</dbReference>
<dbReference type="Pfam" id="PF01479">
    <property type="entry name" value="S4"/>
    <property type="match status" value="1"/>
</dbReference>
<dbReference type="PROSITE" id="PS01149">
    <property type="entry name" value="PSI_RSU"/>
    <property type="match status" value="1"/>
</dbReference>
<dbReference type="FunFam" id="3.30.70.1560:FF:000001">
    <property type="entry name" value="Pseudouridine synthase"/>
    <property type="match status" value="1"/>
</dbReference>
<dbReference type="EC" id="5.4.99.-" evidence="5"/>
<dbReference type="InterPro" id="IPR020103">
    <property type="entry name" value="PsdUridine_synth_cat_dom_sf"/>
</dbReference>
<dbReference type="Pfam" id="PF00849">
    <property type="entry name" value="PseudoU_synth_2"/>
    <property type="match status" value="1"/>
</dbReference>
<dbReference type="SUPFAM" id="SSF55174">
    <property type="entry name" value="Alpha-L RNA-binding motif"/>
    <property type="match status" value="1"/>
</dbReference>
<evidence type="ECO:0000256" key="5">
    <source>
        <dbReference type="RuleBase" id="RU003887"/>
    </source>
</evidence>
<sequence length="238" mass="26636">MRLDRMLSESGFGSRKEVKALIKRGEVSVNDTVVKDAGANVQSVDRINIAGVDVNYQPFQYYLLNKPAGYLSATKDNHAQTVLDLLPTDLPHYRDLAPVGRLDRDTTGLLLLTNDGQLTHQLLSPKYHVAKVYRALVTGIVATELIEILAKGVKLSDFTTQPAQLKIVSQDIEQQKSLIELTITEGKYHQVKRMLAAFDHEVLQLERVQFGPLTLTDLPRGQYRELTSTELVALKKNK</sequence>
<evidence type="ECO:0000313" key="8">
    <source>
        <dbReference type="Proteomes" id="UP000774947"/>
    </source>
</evidence>
<evidence type="ECO:0000256" key="1">
    <source>
        <dbReference type="ARBA" id="ARBA00008348"/>
    </source>
</evidence>
<accession>A0A921B3B3</accession>
<evidence type="ECO:0000256" key="4">
    <source>
        <dbReference type="PROSITE-ProRule" id="PRU00182"/>
    </source>
</evidence>
<dbReference type="InterPro" id="IPR006145">
    <property type="entry name" value="PsdUridine_synth_RsuA/RluA"/>
</dbReference>
<dbReference type="GO" id="GO:0005829">
    <property type="term" value="C:cytosol"/>
    <property type="evidence" value="ECO:0007669"/>
    <property type="project" value="UniProtKB-ARBA"/>
</dbReference>
<dbReference type="InterPro" id="IPR050343">
    <property type="entry name" value="RsuA_PseudoU_synthase"/>
</dbReference>
<protein>
    <recommendedName>
        <fullName evidence="5">Pseudouridine synthase</fullName>
        <ecNumber evidence="5">5.4.99.-</ecNumber>
    </recommendedName>
</protein>